<name>M5GC05_DACPD</name>
<proteinExistence type="predicted"/>
<dbReference type="HOGENOM" id="CLU_2527401_0_0_1"/>
<evidence type="ECO:0000313" key="3">
    <source>
        <dbReference type="Proteomes" id="UP000030653"/>
    </source>
</evidence>
<gene>
    <name evidence="2" type="ORF">DACRYDRAFT_19653</name>
</gene>
<dbReference type="Proteomes" id="UP000030653">
    <property type="component" value="Unassembled WGS sequence"/>
</dbReference>
<protein>
    <submittedName>
        <fullName evidence="2">Uncharacterized protein</fullName>
    </submittedName>
</protein>
<keyword evidence="3" id="KW-1185">Reference proteome</keyword>
<dbReference type="RefSeq" id="XP_040633438.1">
    <property type="nucleotide sequence ID" value="XM_040771603.1"/>
</dbReference>
<sequence length="84" mass="8767">MLRTSDVALACGLVNAPIRPQSHPAQQRGHCGYLASVDRGSRGSIDTPSTPTSVLPTISGEGSRTKFVRDLVRTTNKTAGCSVG</sequence>
<evidence type="ECO:0000313" key="2">
    <source>
        <dbReference type="EMBL" id="EJU06544.1"/>
    </source>
</evidence>
<dbReference type="EMBL" id="JH795855">
    <property type="protein sequence ID" value="EJU06544.1"/>
    <property type="molecule type" value="Genomic_DNA"/>
</dbReference>
<evidence type="ECO:0000256" key="1">
    <source>
        <dbReference type="SAM" id="MobiDB-lite"/>
    </source>
</evidence>
<organism evidence="2 3">
    <name type="scientific">Dacryopinax primogenitus (strain DJM 731)</name>
    <name type="common">Brown rot fungus</name>
    <dbReference type="NCBI Taxonomy" id="1858805"/>
    <lineage>
        <taxon>Eukaryota</taxon>
        <taxon>Fungi</taxon>
        <taxon>Dikarya</taxon>
        <taxon>Basidiomycota</taxon>
        <taxon>Agaricomycotina</taxon>
        <taxon>Dacrymycetes</taxon>
        <taxon>Dacrymycetales</taxon>
        <taxon>Dacrymycetaceae</taxon>
        <taxon>Dacryopinax</taxon>
    </lineage>
</organism>
<dbReference type="GeneID" id="63686665"/>
<feature type="region of interest" description="Disordered" evidence="1">
    <location>
        <begin position="41"/>
        <end position="60"/>
    </location>
</feature>
<feature type="compositionally biased region" description="Polar residues" evidence="1">
    <location>
        <begin position="44"/>
        <end position="60"/>
    </location>
</feature>
<dbReference type="AlphaFoldDB" id="M5GC05"/>
<accession>M5GC05</accession>
<reference evidence="2 3" key="1">
    <citation type="journal article" date="2012" name="Science">
        <title>The Paleozoic origin of enzymatic lignin decomposition reconstructed from 31 fungal genomes.</title>
        <authorList>
            <person name="Floudas D."/>
            <person name="Binder M."/>
            <person name="Riley R."/>
            <person name="Barry K."/>
            <person name="Blanchette R.A."/>
            <person name="Henrissat B."/>
            <person name="Martinez A.T."/>
            <person name="Otillar R."/>
            <person name="Spatafora J.W."/>
            <person name="Yadav J.S."/>
            <person name="Aerts A."/>
            <person name="Benoit I."/>
            <person name="Boyd A."/>
            <person name="Carlson A."/>
            <person name="Copeland A."/>
            <person name="Coutinho P.M."/>
            <person name="de Vries R.P."/>
            <person name="Ferreira P."/>
            <person name="Findley K."/>
            <person name="Foster B."/>
            <person name="Gaskell J."/>
            <person name="Glotzer D."/>
            <person name="Gorecki P."/>
            <person name="Heitman J."/>
            <person name="Hesse C."/>
            <person name="Hori C."/>
            <person name="Igarashi K."/>
            <person name="Jurgens J.A."/>
            <person name="Kallen N."/>
            <person name="Kersten P."/>
            <person name="Kohler A."/>
            <person name="Kuees U."/>
            <person name="Kumar T.K.A."/>
            <person name="Kuo A."/>
            <person name="LaButti K."/>
            <person name="Larrondo L.F."/>
            <person name="Lindquist E."/>
            <person name="Ling A."/>
            <person name="Lombard V."/>
            <person name="Lucas S."/>
            <person name="Lundell T."/>
            <person name="Martin R."/>
            <person name="McLaughlin D.J."/>
            <person name="Morgenstern I."/>
            <person name="Morin E."/>
            <person name="Murat C."/>
            <person name="Nagy L.G."/>
            <person name="Nolan M."/>
            <person name="Ohm R.A."/>
            <person name="Patyshakuliyeva A."/>
            <person name="Rokas A."/>
            <person name="Ruiz-Duenas F.J."/>
            <person name="Sabat G."/>
            <person name="Salamov A."/>
            <person name="Samejima M."/>
            <person name="Schmutz J."/>
            <person name="Slot J.C."/>
            <person name="St John F."/>
            <person name="Stenlid J."/>
            <person name="Sun H."/>
            <person name="Sun S."/>
            <person name="Syed K."/>
            <person name="Tsang A."/>
            <person name="Wiebenga A."/>
            <person name="Young D."/>
            <person name="Pisabarro A."/>
            <person name="Eastwood D.C."/>
            <person name="Martin F."/>
            <person name="Cullen D."/>
            <person name="Grigoriev I.V."/>
            <person name="Hibbett D.S."/>
        </authorList>
    </citation>
    <scope>NUCLEOTIDE SEQUENCE [LARGE SCALE GENOMIC DNA]</scope>
    <source>
        <strain evidence="2 3">DJM-731 SS1</strain>
    </source>
</reference>